<evidence type="ECO:0000313" key="6">
    <source>
        <dbReference type="Proteomes" id="UP001209229"/>
    </source>
</evidence>
<evidence type="ECO:0000313" key="5">
    <source>
        <dbReference type="EMBL" id="MCW3789599.1"/>
    </source>
</evidence>
<dbReference type="SUPFAM" id="SSF46785">
    <property type="entry name" value="Winged helix' DNA-binding domain"/>
    <property type="match status" value="1"/>
</dbReference>
<feature type="domain" description="HTH hxlR-type" evidence="4">
    <location>
        <begin position="14"/>
        <end position="113"/>
    </location>
</feature>
<dbReference type="InterPro" id="IPR036388">
    <property type="entry name" value="WH-like_DNA-bd_sf"/>
</dbReference>
<dbReference type="AlphaFoldDB" id="A0AAE3M9A1"/>
<dbReference type="PROSITE" id="PS51118">
    <property type="entry name" value="HTH_HXLR"/>
    <property type="match status" value="1"/>
</dbReference>
<keyword evidence="3" id="KW-0804">Transcription</keyword>
<proteinExistence type="predicted"/>
<dbReference type="Gene3D" id="1.10.10.10">
    <property type="entry name" value="Winged helix-like DNA-binding domain superfamily/Winged helix DNA-binding domain"/>
    <property type="match status" value="1"/>
</dbReference>
<evidence type="ECO:0000259" key="4">
    <source>
        <dbReference type="PROSITE" id="PS51118"/>
    </source>
</evidence>
<dbReference type="GO" id="GO:0006355">
    <property type="term" value="P:regulation of DNA-templated transcription"/>
    <property type="evidence" value="ECO:0007669"/>
    <property type="project" value="UniProtKB-ARBA"/>
</dbReference>
<dbReference type="CDD" id="cd00090">
    <property type="entry name" value="HTH_ARSR"/>
    <property type="match status" value="1"/>
</dbReference>
<dbReference type="PANTHER" id="PTHR33204:SF29">
    <property type="entry name" value="TRANSCRIPTIONAL REGULATOR"/>
    <property type="match status" value="1"/>
</dbReference>
<dbReference type="Pfam" id="PF01638">
    <property type="entry name" value="HxlR"/>
    <property type="match status" value="1"/>
</dbReference>
<comment type="caution">
    <text evidence="5">The sequence shown here is derived from an EMBL/GenBank/DDBJ whole genome shotgun (WGS) entry which is preliminary data.</text>
</comment>
<evidence type="ECO:0000256" key="1">
    <source>
        <dbReference type="ARBA" id="ARBA00023015"/>
    </source>
</evidence>
<protein>
    <submittedName>
        <fullName evidence="5">Helix-turn-helix transcriptional regulator</fullName>
    </submittedName>
</protein>
<keyword evidence="1" id="KW-0805">Transcription regulation</keyword>
<evidence type="ECO:0000256" key="3">
    <source>
        <dbReference type="ARBA" id="ARBA00023163"/>
    </source>
</evidence>
<dbReference type="Proteomes" id="UP001209229">
    <property type="component" value="Unassembled WGS sequence"/>
</dbReference>
<dbReference type="RefSeq" id="WP_301193147.1">
    <property type="nucleotide sequence ID" value="NZ_JAPDPJ010000137.1"/>
</dbReference>
<evidence type="ECO:0000256" key="2">
    <source>
        <dbReference type="ARBA" id="ARBA00023125"/>
    </source>
</evidence>
<gene>
    <name evidence="5" type="ORF">OM075_24275</name>
</gene>
<dbReference type="InterPro" id="IPR002577">
    <property type="entry name" value="HTH_HxlR"/>
</dbReference>
<dbReference type="InterPro" id="IPR011991">
    <property type="entry name" value="ArsR-like_HTH"/>
</dbReference>
<dbReference type="PANTHER" id="PTHR33204">
    <property type="entry name" value="TRANSCRIPTIONAL REGULATOR, MARR FAMILY"/>
    <property type="match status" value="1"/>
</dbReference>
<keyword evidence="2" id="KW-0238">DNA-binding</keyword>
<accession>A0AAE3M9A1</accession>
<keyword evidence="6" id="KW-1185">Reference proteome</keyword>
<dbReference type="GO" id="GO:0003677">
    <property type="term" value="F:DNA binding"/>
    <property type="evidence" value="ECO:0007669"/>
    <property type="project" value="UniProtKB-KW"/>
</dbReference>
<dbReference type="InterPro" id="IPR036390">
    <property type="entry name" value="WH_DNA-bd_sf"/>
</dbReference>
<reference evidence="5" key="1">
    <citation type="submission" date="2022-10" db="EMBL/GenBank/DDBJ databases">
        <authorList>
            <person name="Yu W.X."/>
        </authorList>
    </citation>
    <scope>NUCLEOTIDE SEQUENCE</scope>
    <source>
        <strain evidence="5">AAT</strain>
    </source>
</reference>
<sequence>MGKNIELNGKNYPCTVSLAMDLVGGKWKSVILYHLKDEEKRYNELRKEIHAITEMTLSLQLKQLEESGLVSRNVYGDKPPIKVIYSLTDFGKTFIPALEAINNWGHLVVKEKGGVVEAK</sequence>
<organism evidence="5 6">
    <name type="scientific">Plebeiibacterium sediminum</name>
    <dbReference type="NCBI Taxonomy" id="2992112"/>
    <lineage>
        <taxon>Bacteria</taxon>
        <taxon>Pseudomonadati</taxon>
        <taxon>Bacteroidota</taxon>
        <taxon>Bacteroidia</taxon>
        <taxon>Marinilabiliales</taxon>
        <taxon>Marinilabiliaceae</taxon>
        <taxon>Plebeiibacterium</taxon>
    </lineage>
</organism>
<name>A0AAE3M9A1_9BACT</name>
<dbReference type="EMBL" id="JAPDPJ010000137">
    <property type="protein sequence ID" value="MCW3789599.1"/>
    <property type="molecule type" value="Genomic_DNA"/>
</dbReference>